<evidence type="ECO:0000313" key="1">
    <source>
        <dbReference type="EMBL" id="CEG37085.1"/>
    </source>
</evidence>
<accession>A0A0P1A9X4</accession>
<dbReference type="AlphaFoldDB" id="A0A0P1A9X4"/>
<evidence type="ECO:0000313" key="2">
    <source>
        <dbReference type="Proteomes" id="UP000054928"/>
    </source>
</evidence>
<dbReference type="InterPro" id="IPR023393">
    <property type="entry name" value="START-like_dom_sf"/>
</dbReference>
<dbReference type="Proteomes" id="UP000054928">
    <property type="component" value="Unassembled WGS sequence"/>
</dbReference>
<dbReference type="CDD" id="cd00065">
    <property type="entry name" value="FYVE_like_SF"/>
    <property type="match status" value="1"/>
</dbReference>
<dbReference type="PANTHER" id="PTHR13510">
    <property type="entry name" value="FYVE-FINGER-CONTAINING RAB5 EFFECTOR PROTEIN RABENOSYN-5-RELATED"/>
    <property type="match status" value="1"/>
</dbReference>
<dbReference type="PANTHER" id="PTHR13510:SF44">
    <property type="entry name" value="RABENOSYN-5"/>
    <property type="match status" value="1"/>
</dbReference>
<proteinExistence type="predicted"/>
<dbReference type="OrthoDB" id="162483at2759"/>
<dbReference type="EMBL" id="CCYD01000261">
    <property type="protein sequence ID" value="CEG37085.1"/>
    <property type="molecule type" value="Genomic_DNA"/>
</dbReference>
<protein>
    <submittedName>
        <fullName evidence="1">Zinc finger, FYVE/PHD-type</fullName>
    </submittedName>
</protein>
<dbReference type="RefSeq" id="XP_024573454.1">
    <property type="nucleotide sequence ID" value="XM_024722372.1"/>
</dbReference>
<dbReference type="OMA" id="CYLKAKR"/>
<reference evidence="2" key="1">
    <citation type="submission" date="2014-09" db="EMBL/GenBank/DDBJ databases">
        <authorList>
            <person name="Sharma Rahul"/>
            <person name="Thines Marco"/>
        </authorList>
    </citation>
    <scope>NUCLEOTIDE SEQUENCE [LARGE SCALE GENOMIC DNA]</scope>
</reference>
<dbReference type="InterPro" id="IPR052727">
    <property type="entry name" value="Rab4/Rab5_effector"/>
</dbReference>
<sequence>MEHYNVVYPPKPLNLSSEEEFAVEQIADRLVAETLHASEDFAAEGHVADPSCWKRVKEKDNMVAYQNVSGLCTTKRGRFWSEDTVVVTASPQNPTLFPTGHGSFEDAMFIQSFHNVDDYDSKDERGLHHDEFTKFGAKDGAETSVLEKFRPTSVPTVFMHGSFPGTVEDMALAFLADTDERSRTRFNTIKEAVVEDVRILAQIQGPTQEDPFRFLGIKWCTSMPSRAVSLVVKPRDYLIIEATGMAFDSNGVRFTYMLHHSIEREEVPNFWEFGLMRIVFSACHVMKPREDGETVDAYARGFLISNDSLSVRLNVTHFAEGLVAIPDALEEAYFKKLTWMLYDQRRWSASSSSGSDSSSFRSSNSSASLVEKISSCPCCHGKLSSRRLGVFLDKSSGCRLCRKVVCHKCTVKKYLPGEGARGRYMKKIEQEYCLTCYLKAKRLSAWHVAVATLLKSAP</sequence>
<dbReference type="InterPro" id="IPR011011">
    <property type="entry name" value="Znf_FYVE_PHD"/>
</dbReference>
<dbReference type="SUPFAM" id="SSF57903">
    <property type="entry name" value="FYVE/PHD zinc finger"/>
    <property type="match status" value="1"/>
</dbReference>
<dbReference type="Gene3D" id="3.30.530.20">
    <property type="match status" value="1"/>
</dbReference>
<organism evidence="1 2">
    <name type="scientific">Plasmopara halstedii</name>
    <name type="common">Downy mildew of sunflower</name>
    <dbReference type="NCBI Taxonomy" id="4781"/>
    <lineage>
        <taxon>Eukaryota</taxon>
        <taxon>Sar</taxon>
        <taxon>Stramenopiles</taxon>
        <taxon>Oomycota</taxon>
        <taxon>Peronosporomycetes</taxon>
        <taxon>Peronosporales</taxon>
        <taxon>Peronosporaceae</taxon>
        <taxon>Plasmopara</taxon>
    </lineage>
</organism>
<keyword evidence="2" id="KW-1185">Reference proteome</keyword>
<dbReference type="GeneID" id="36399600"/>
<name>A0A0P1A9X4_PLAHL</name>